<dbReference type="STRING" id="38300.SPRI_0245"/>
<dbReference type="GO" id="GO:0016853">
    <property type="term" value="F:isomerase activity"/>
    <property type="evidence" value="ECO:0007669"/>
    <property type="project" value="UniProtKB-KW"/>
</dbReference>
<dbReference type="EMBL" id="CP011340">
    <property type="protein sequence ID" value="ALC18551.1"/>
    <property type="molecule type" value="Genomic_DNA"/>
</dbReference>
<dbReference type="Gene3D" id="3.90.226.10">
    <property type="entry name" value="2-enoyl-CoA Hydratase, Chain A, domain 1"/>
    <property type="match status" value="1"/>
</dbReference>
<dbReference type="SUPFAM" id="SSF52096">
    <property type="entry name" value="ClpP/crotonase"/>
    <property type="match status" value="1"/>
</dbReference>
<dbReference type="Pfam" id="PF00378">
    <property type="entry name" value="ECH_1"/>
    <property type="match status" value="1"/>
</dbReference>
<evidence type="ECO:0000256" key="1">
    <source>
        <dbReference type="ARBA" id="ARBA00005254"/>
    </source>
</evidence>
<reference evidence="2 4" key="1">
    <citation type="submission" date="2015-08" db="EMBL/GenBank/DDBJ databases">
        <title>Genome sequence of the pristinamycin over-producing bacterium Streptomyces pristinaespiralis HCCB10218.</title>
        <authorList>
            <person name="Tian J."/>
            <person name="Yang J."/>
            <person name="Li L."/>
            <person name="Ruan L."/>
            <person name="Wei W."/>
            <person name="Zheng G."/>
            <person name="Wei Z."/>
            <person name="Yang S."/>
            <person name="Ge M."/>
            <person name="Jiang W."/>
            <person name="Lu Y."/>
        </authorList>
    </citation>
    <scope>NUCLEOTIDE SEQUENCE [LARGE SCALE GENOMIC DNA]</scope>
    <source>
        <strain evidence="2 4">HCCB 10218</strain>
    </source>
</reference>
<dbReference type="KEGG" id="spri:SPRI_7108"/>
<organism evidence="2">
    <name type="scientific">Streptomyces pristinaespiralis</name>
    <dbReference type="NCBI Taxonomy" id="38300"/>
    <lineage>
        <taxon>Bacteria</taxon>
        <taxon>Bacillati</taxon>
        <taxon>Actinomycetota</taxon>
        <taxon>Actinomycetes</taxon>
        <taxon>Kitasatosporales</taxon>
        <taxon>Streptomycetaceae</taxon>
        <taxon>Streptomyces</taxon>
    </lineage>
</organism>
<dbReference type="EMBL" id="CP011340">
    <property type="protein sequence ID" value="ALC25414.1"/>
    <property type="molecule type" value="Genomic_DNA"/>
</dbReference>
<dbReference type="PATRIC" id="fig|38300.4.peg.259"/>
<comment type="similarity">
    <text evidence="1">Belongs to the enoyl-CoA hydratase/isomerase family.</text>
</comment>
<dbReference type="RefSeq" id="WP_005321725.1">
    <property type="nucleotide sequence ID" value="NZ_CP011340.1"/>
</dbReference>
<evidence type="ECO:0000313" key="4">
    <source>
        <dbReference type="Proteomes" id="UP000060513"/>
    </source>
</evidence>
<dbReference type="InterPro" id="IPR001753">
    <property type="entry name" value="Enoyl-CoA_hydra/iso"/>
</dbReference>
<evidence type="ECO:0000313" key="3">
    <source>
        <dbReference type="EMBL" id="ALC25414.1"/>
    </source>
</evidence>
<name>A0A0M4D699_STRPR</name>
<dbReference type="InterPro" id="IPR029045">
    <property type="entry name" value="ClpP/crotonase-like_dom_sf"/>
</dbReference>
<dbReference type="PANTHER" id="PTHR42964:SF1">
    <property type="entry name" value="POLYKETIDE BIOSYNTHESIS ENOYL-COA HYDRATASE PKSH-RELATED"/>
    <property type="match status" value="1"/>
</dbReference>
<evidence type="ECO:0000313" key="2">
    <source>
        <dbReference type="EMBL" id="ALC18551.1"/>
    </source>
</evidence>
<protein>
    <submittedName>
        <fullName evidence="2">Enoyl-CoA hydratase/isomerase</fullName>
    </submittedName>
</protein>
<accession>A0A0M4D699</accession>
<keyword evidence="2" id="KW-0413">Isomerase</keyword>
<dbReference type="OMA" id="APECRIL"/>
<proteinExistence type="inferred from homology"/>
<gene>
    <name evidence="2" type="ORF">SPRI_0245</name>
    <name evidence="3" type="ORF">SPRI_7108</name>
</gene>
<dbReference type="Proteomes" id="UP000060513">
    <property type="component" value="Chromosome"/>
</dbReference>
<dbReference type="CDD" id="cd06558">
    <property type="entry name" value="crotonase-like"/>
    <property type="match status" value="1"/>
</dbReference>
<dbReference type="PANTHER" id="PTHR42964">
    <property type="entry name" value="ENOYL-COA HYDRATASE"/>
    <property type="match status" value="1"/>
</dbReference>
<sequence>MALTAPAPLRVDTGRPPLVRATLDTPATRNRLDDDMLTALTGALTAAEAAEGAEVFVLDATGDSFCSGIALGEADRDGWRPRLTAVHHLLQRLADSPLVTVAVVDGAATGGGVGLAAACDHVIAGPRASFRMTEVLLGLVPAVILPVVAERTGRHRAFSLALGAQHVSAEQAADIGLADQRTDDCRQELRLLLRRLRAADHGAVRALKRYRRELFPAPEGHADRALRAVAERLADQRVHERLNTLHRQGLIP</sequence>
<dbReference type="KEGG" id="spri:SPRI_0245"/>
<dbReference type="AlphaFoldDB" id="A0A0M4D699"/>
<dbReference type="InterPro" id="IPR051683">
    <property type="entry name" value="Enoyl-CoA_Hydratase/Isomerase"/>
</dbReference>